<feature type="non-terminal residue" evidence="2">
    <location>
        <position position="69"/>
    </location>
</feature>
<gene>
    <name evidence="2" type="ORF">METZ01_LOCUS457667</name>
</gene>
<feature type="domain" description="MoxR" evidence="1">
    <location>
        <begin position="21"/>
        <end position="68"/>
    </location>
</feature>
<dbReference type="SUPFAM" id="SSF52540">
    <property type="entry name" value="P-loop containing nucleoside triphosphate hydrolases"/>
    <property type="match status" value="1"/>
</dbReference>
<protein>
    <recommendedName>
        <fullName evidence="1">MoxR domain-containing protein</fullName>
    </recommendedName>
</protein>
<reference evidence="2" key="1">
    <citation type="submission" date="2018-05" db="EMBL/GenBank/DDBJ databases">
        <authorList>
            <person name="Lanie J.A."/>
            <person name="Ng W.-L."/>
            <person name="Kazmierczak K.M."/>
            <person name="Andrzejewski T.M."/>
            <person name="Davidsen T.M."/>
            <person name="Wayne K.J."/>
            <person name="Tettelin H."/>
            <person name="Glass J.I."/>
            <person name="Rusch D."/>
            <person name="Podicherti R."/>
            <person name="Tsui H.-C.T."/>
            <person name="Winkler M.E."/>
        </authorList>
    </citation>
    <scope>NUCLEOTIDE SEQUENCE</scope>
</reference>
<accession>A0A383AB16</accession>
<dbReference type="InterPro" id="IPR027417">
    <property type="entry name" value="P-loop_NTPase"/>
</dbReference>
<evidence type="ECO:0000259" key="1">
    <source>
        <dbReference type="Pfam" id="PF20030"/>
    </source>
</evidence>
<name>A0A383AB16_9ZZZZ</name>
<dbReference type="EMBL" id="UINC01190582">
    <property type="protein sequence ID" value="SVE04813.1"/>
    <property type="molecule type" value="Genomic_DNA"/>
</dbReference>
<dbReference type="InterPro" id="IPR045427">
    <property type="entry name" value="MoxR"/>
</dbReference>
<dbReference type="AlphaFoldDB" id="A0A383AB16"/>
<organism evidence="2">
    <name type="scientific">marine metagenome</name>
    <dbReference type="NCBI Taxonomy" id="408172"/>
    <lineage>
        <taxon>unclassified sequences</taxon>
        <taxon>metagenomes</taxon>
        <taxon>ecological metagenomes</taxon>
    </lineage>
</organism>
<sequence>MSENTTLLKPAELNPATEITRQICQQMDRCLLGREELHKLVVVGLLSRGHILLEGLPGLGKTALVRTIG</sequence>
<evidence type="ECO:0000313" key="2">
    <source>
        <dbReference type="EMBL" id="SVE04813.1"/>
    </source>
</evidence>
<dbReference type="Gene3D" id="3.40.50.300">
    <property type="entry name" value="P-loop containing nucleotide triphosphate hydrolases"/>
    <property type="match status" value="1"/>
</dbReference>
<proteinExistence type="predicted"/>
<dbReference type="Pfam" id="PF20030">
    <property type="entry name" value="bpMoxR"/>
    <property type="match status" value="1"/>
</dbReference>